<dbReference type="Gene3D" id="3.10.28.10">
    <property type="entry name" value="Homing endonucleases"/>
    <property type="match status" value="1"/>
</dbReference>
<dbReference type="GO" id="GO:0004519">
    <property type="term" value="F:endonuclease activity"/>
    <property type="evidence" value="ECO:0007669"/>
    <property type="project" value="InterPro"/>
</dbReference>
<dbReference type="AlphaFoldDB" id="A0A2M8EHR8"/>
<dbReference type="InterPro" id="IPR051289">
    <property type="entry name" value="LAGLIDADG_Endonuclease"/>
</dbReference>
<evidence type="ECO:0000313" key="3">
    <source>
        <dbReference type="Proteomes" id="UP000228781"/>
    </source>
</evidence>
<gene>
    <name evidence="2" type="ORF">CO059_03260</name>
</gene>
<protein>
    <recommendedName>
        <fullName evidence="1">Homing endonuclease LAGLIDADG domain-containing protein</fullName>
    </recommendedName>
</protein>
<dbReference type="EMBL" id="PFSK01000050">
    <property type="protein sequence ID" value="PJC21731.1"/>
    <property type="molecule type" value="Genomic_DNA"/>
</dbReference>
<dbReference type="PANTHER" id="PTHR36181">
    <property type="entry name" value="INTRON-ENCODED ENDONUCLEASE AI3-RELATED"/>
    <property type="match status" value="1"/>
</dbReference>
<accession>A0A2M8EHR8</accession>
<proteinExistence type="predicted"/>
<dbReference type="PANTHER" id="PTHR36181:SF2">
    <property type="entry name" value="INTRON-ENCODED ENDONUCLEASE AI3-RELATED"/>
    <property type="match status" value="1"/>
</dbReference>
<dbReference type="InterPro" id="IPR027434">
    <property type="entry name" value="Homing_endonucl"/>
</dbReference>
<evidence type="ECO:0000313" key="2">
    <source>
        <dbReference type="EMBL" id="PJC21731.1"/>
    </source>
</evidence>
<organism evidence="2 3">
    <name type="scientific">candidate division WWE3 bacterium CG_4_9_14_0_2_um_filter_48_10</name>
    <dbReference type="NCBI Taxonomy" id="1975078"/>
    <lineage>
        <taxon>Bacteria</taxon>
        <taxon>Katanobacteria</taxon>
    </lineage>
</organism>
<dbReference type="Proteomes" id="UP000228781">
    <property type="component" value="Unassembled WGS sequence"/>
</dbReference>
<feature type="domain" description="Homing endonuclease LAGLIDADG" evidence="1">
    <location>
        <begin position="10"/>
        <end position="116"/>
    </location>
</feature>
<dbReference type="InterPro" id="IPR004860">
    <property type="entry name" value="LAGLIDADG_dom"/>
</dbReference>
<reference evidence="3" key="1">
    <citation type="submission" date="2017-09" db="EMBL/GenBank/DDBJ databases">
        <title>Depth-based differentiation of microbial function through sediment-hosted aquifers and enrichment of novel symbionts in the deep terrestrial subsurface.</title>
        <authorList>
            <person name="Probst A.J."/>
            <person name="Ladd B."/>
            <person name="Jarett J.K."/>
            <person name="Geller-Mcgrath D.E."/>
            <person name="Sieber C.M.K."/>
            <person name="Emerson J.B."/>
            <person name="Anantharaman K."/>
            <person name="Thomas B.C."/>
            <person name="Malmstrom R."/>
            <person name="Stieglmeier M."/>
            <person name="Klingl A."/>
            <person name="Woyke T."/>
            <person name="Ryan C.M."/>
            <person name="Banfield J.F."/>
        </authorList>
    </citation>
    <scope>NUCLEOTIDE SEQUENCE [LARGE SCALE GENOMIC DNA]</scope>
</reference>
<sequence>MVGKLPGDYIAGFVDGEGHFGLNFRRDIKYKRKGRPVYHRWIPVFAISMSSDDKKIVEDIRDTLGCGIISVLKGGRGVYYAVNDFGDILNKVIPFFDRHKLRAKKAESFRRWKEAVFILAPVKKRHADLFKPIAYTGDEEVRLEQIKSELRKLHGLTKEGKVKGRPRY</sequence>
<name>A0A2M8EHR8_UNCKA</name>
<comment type="caution">
    <text evidence="2">The sequence shown here is derived from an EMBL/GenBank/DDBJ whole genome shotgun (WGS) entry which is preliminary data.</text>
</comment>
<dbReference type="SUPFAM" id="SSF55608">
    <property type="entry name" value="Homing endonucleases"/>
    <property type="match status" value="1"/>
</dbReference>
<evidence type="ECO:0000259" key="1">
    <source>
        <dbReference type="Pfam" id="PF00961"/>
    </source>
</evidence>
<dbReference type="Pfam" id="PF00961">
    <property type="entry name" value="LAGLIDADG_1"/>
    <property type="match status" value="1"/>
</dbReference>